<dbReference type="Proteomes" id="UP000823892">
    <property type="component" value="Unassembled WGS sequence"/>
</dbReference>
<dbReference type="Pfam" id="PF07883">
    <property type="entry name" value="Cupin_2"/>
    <property type="match status" value="1"/>
</dbReference>
<dbReference type="PANTHER" id="PTHR43280:SF28">
    <property type="entry name" value="HTH-TYPE TRANSCRIPTIONAL ACTIVATOR RHAS"/>
    <property type="match status" value="1"/>
</dbReference>
<evidence type="ECO:0000313" key="5">
    <source>
        <dbReference type="EMBL" id="HJD29281.1"/>
    </source>
</evidence>
<dbReference type="Gene3D" id="2.60.120.10">
    <property type="entry name" value="Jelly Rolls"/>
    <property type="match status" value="1"/>
</dbReference>
<dbReference type="GO" id="GO:0043565">
    <property type="term" value="F:sequence-specific DNA binding"/>
    <property type="evidence" value="ECO:0007669"/>
    <property type="project" value="InterPro"/>
</dbReference>
<organism evidence="5 6">
    <name type="scientific">Candidatus Blautia avicola</name>
    <dbReference type="NCBI Taxonomy" id="2838483"/>
    <lineage>
        <taxon>Bacteria</taxon>
        <taxon>Bacillati</taxon>
        <taxon>Bacillota</taxon>
        <taxon>Clostridia</taxon>
        <taxon>Lachnospirales</taxon>
        <taxon>Lachnospiraceae</taxon>
        <taxon>Blautia</taxon>
    </lineage>
</organism>
<evidence type="ECO:0000256" key="3">
    <source>
        <dbReference type="ARBA" id="ARBA00023163"/>
    </source>
</evidence>
<dbReference type="GO" id="GO:0003700">
    <property type="term" value="F:DNA-binding transcription factor activity"/>
    <property type="evidence" value="ECO:0007669"/>
    <property type="project" value="InterPro"/>
</dbReference>
<accession>A0A9D2QXT1</accession>
<evidence type="ECO:0000259" key="4">
    <source>
        <dbReference type="PROSITE" id="PS01124"/>
    </source>
</evidence>
<name>A0A9D2QXT1_9FIRM</name>
<keyword evidence="1" id="KW-0805">Transcription regulation</keyword>
<evidence type="ECO:0000313" key="6">
    <source>
        <dbReference type="Proteomes" id="UP000823892"/>
    </source>
</evidence>
<reference evidence="5" key="2">
    <citation type="submission" date="2021-04" db="EMBL/GenBank/DDBJ databases">
        <authorList>
            <person name="Gilroy R."/>
        </authorList>
    </citation>
    <scope>NUCLEOTIDE SEQUENCE</scope>
    <source>
        <strain evidence="5">ChiBcec6-4105</strain>
    </source>
</reference>
<dbReference type="InterPro" id="IPR018062">
    <property type="entry name" value="HTH_AraC-typ_CS"/>
</dbReference>
<dbReference type="EMBL" id="DWUY01000222">
    <property type="protein sequence ID" value="HJD29281.1"/>
    <property type="molecule type" value="Genomic_DNA"/>
</dbReference>
<sequence>MVYSIYETISSNQAFPVNIFVAPIESSTFHWHKEYEMIGILKGSINIRVESDSITLTKGDIFLVNSRVIHAIRCMEDEPNLCMILQMSPELFTDADSQGGSTRFYLDSTQKEEEPECGFQYFFRKLAALVWETLKEDRHSSFRVRAQVCGIIADLFDYVLHDVCYKDEVSQSQQELAADVIAFMEQYLEEEKVVDMTCREFGFSRKSLDRHLKAAIGVTGKEILDDLRVEKAKELLKNTDKNINYILDVCGFGSEKTFYRIFRSETGLTPSEFRQKGQIDQHNGEVQGYLDYEVSEVKTIIQRILDNGWEE</sequence>
<reference evidence="5" key="1">
    <citation type="journal article" date="2021" name="PeerJ">
        <title>Extensive microbial diversity within the chicken gut microbiome revealed by metagenomics and culture.</title>
        <authorList>
            <person name="Gilroy R."/>
            <person name="Ravi A."/>
            <person name="Getino M."/>
            <person name="Pursley I."/>
            <person name="Horton D.L."/>
            <person name="Alikhan N.F."/>
            <person name="Baker D."/>
            <person name="Gharbi K."/>
            <person name="Hall N."/>
            <person name="Watson M."/>
            <person name="Adriaenssens E.M."/>
            <person name="Foster-Nyarko E."/>
            <person name="Jarju S."/>
            <person name="Secka A."/>
            <person name="Antonio M."/>
            <person name="Oren A."/>
            <person name="Chaudhuri R.R."/>
            <person name="La Ragione R."/>
            <person name="Hildebrand F."/>
            <person name="Pallen M.J."/>
        </authorList>
    </citation>
    <scope>NUCLEOTIDE SEQUENCE</scope>
    <source>
        <strain evidence="5">ChiBcec6-4105</strain>
    </source>
</reference>
<dbReference type="PROSITE" id="PS00041">
    <property type="entry name" value="HTH_ARAC_FAMILY_1"/>
    <property type="match status" value="1"/>
</dbReference>
<dbReference type="InterPro" id="IPR009057">
    <property type="entry name" value="Homeodomain-like_sf"/>
</dbReference>
<dbReference type="InterPro" id="IPR013096">
    <property type="entry name" value="Cupin_2"/>
</dbReference>
<comment type="caution">
    <text evidence="5">The sequence shown here is derived from an EMBL/GenBank/DDBJ whole genome shotgun (WGS) entry which is preliminary data.</text>
</comment>
<dbReference type="InterPro" id="IPR014710">
    <property type="entry name" value="RmlC-like_jellyroll"/>
</dbReference>
<feature type="domain" description="HTH araC/xylS-type" evidence="4">
    <location>
        <begin position="178"/>
        <end position="276"/>
    </location>
</feature>
<dbReference type="PROSITE" id="PS01124">
    <property type="entry name" value="HTH_ARAC_FAMILY_2"/>
    <property type="match status" value="1"/>
</dbReference>
<dbReference type="CDD" id="cd02208">
    <property type="entry name" value="cupin_RmlC-like"/>
    <property type="match status" value="1"/>
</dbReference>
<proteinExistence type="predicted"/>
<dbReference type="SUPFAM" id="SSF51182">
    <property type="entry name" value="RmlC-like cupins"/>
    <property type="match status" value="1"/>
</dbReference>
<dbReference type="SUPFAM" id="SSF46689">
    <property type="entry name" value="Homeodomain-like"/>
    <property type="match status" value="1"/>
</dbReference>
<dbReference type="SMART" id="SM00342">
    <property type="entry name" value="HTH_ARAC"/>
    <property type="match status" value="1"/>
</dbReference>
<protein>
    <submittedName>
        <fullName evidence="5">AraC family transcriptional regulator</fullName>
    </submittedName>
</protein>
<dbReference type="InterPro" id="IPR018060">
    <property type="entry name" value="HTH_AraC"/>
</dbReference>
<dbReference type="PANTHER" id="PTHR43280">
    <property type="entry name" value="ARAC-FAMILY TRANSCRIPTIONAL REGULATOR"/>
    <property type="match status" value="1"/>
</dbReference>
<gene>
    <name evidence="5" type="ORF">H9914_09875</name>
</gene>
<dbReference type="Gene3D" id="1.10.10.60">
    <property type="entry name" value="Homeodomain-like"/>
    <property type="match status" value="1"/>
</dbReference>
<evidence type="ECO:0000256" key="1">
    <source>
        <dbReference type="ARBA" id="ARBA00023015"/>
    </source>
</evidence>
<dbReference type="Pfam" id="PF12833">
    <property type="entry name" value="HTH_18"/>
    <property type="match status" value="1"/>
</dbReference>
<dbReference type="AlphaFoldDB" id="A0A9D2QXT1"/>
<keyword evidence="2" id="KW-0238">DNA-binding</keyword>
<evidence type="ECO:0000256" key="2">
    <source>
        <dbReference type="ARBA" id="ARBA00023125"/>
    </source>
</evidence>
<dbReference type="InterPro" id="IPR011051">
    <property type="entry name" value="RmlC_Cupin_sf"/>
</dbReference>
<keyword evidence="3" id="KW-0804">Transcription</keyword>